<feature type="region of interest" description="Disordered" evidence="6">
    <location>
        <begin position="567"/>
        <end position="617"/>
    </location>
</feature>
<evidence type="ECO:0000256" key="1">
    <source>
        <dbReference type="ARBA" id="ARBA00004496"/>
    </source>
</evidence>
<dbReference type="Gene3D" id="3.40.50.300">
    <property type="entry name" value="P-loop containing nucleotide triphosphate hydrolases"/>
    <property type="match status" value="1"/>
</dbReference>
<dbReference type="InterPro" id="IPR043358">
    <property type="entry name" value="GNL1-like"/>
</dbReference>
<keyword evidence="2" id="KW-0963">Cytoplasm</keyword>
<evidence type="ECO:0000256" key="3">
    <source>
        <dbReference type="ARBA" id="ARBA00022741"/>
    </source>
</evidence>
<evidence type="ECO:0000256" key="6">
    <source>
        <dbReference type="SAM" id="MobiDB-lite"/>
    </source>
</evidence>
<dbReference type="Pfam" id="PF01926">
    <property type="entry name" value="MMR_HSR1"/>
    <property type="match status" value="1"/>
</dbReference>
<dbReference type="FunFam" id="3.40.50.300:FF:001151">
    <property type="entry name" value="Large subunit GTPase 1"/>
    <property type="match status" value="1"/>
</dbReference>
<dbReference type="GO" id="GO:0005525">
    <property type="term" value="F:GTP binding"/>
    <property type="evidence" value="ECO:0007669"/>
    <property type="project" value="UniProtKB-KW"/>
</dbReference>
<evidence type="ECO:0000313" key="8">
    <source>
        <dbReference type="EMBL" id="KAK3240999.1"/>
    </source>
</evidence>
<feature type="region of interest" description="Disordered" evidence="6">
    <location>
        <begin position="1"/>
        <end position="31"/>
    </location>
</feature>
<accession>A0AAE0EUS5</accession>
<dbReference type="InterPro" id="IPR006073">
    <property type="entry name" value="GTP-bd"/>
</dbReference>
<feature type="compositionally biased region" description="Low complexity" evidence="6">
    <location>
        <begin position="261"/>
        <end position="272"/>
    </location>
</feature>
<sequence length="617" mass="68347">MPKNKKNSNSSLGRALTKAGTQGRPSRHYDPNAAYLHTTEEHTSHGPDLQSVVQNNDLDEFLALADLSGKQFVAERSRAVVVQLGDQKINEAEQAARRLESEAIHQDSIRVPRRPEWSKDMTAEELDRRERESFLIWRRTLAVVENDVNVNVTPFEKNLEVWRQLWRVVERSDLVVQVVDARDPLLYRCEDLEQYIREVSKLKRTVVLLNKADMLPVELRERWADHFDRQGCEYLFWSAKQVIVEAKEEEEEEGEGEEPGKAVPAAPAAPAARPKCSRSHVLGREEMMITLEEMAAAAATADGSEDPRFNADDTERRRIVVGFVGYPNVGKSSTLNAIIGQTKTSVGATPGRTKHFQTYNISENLCLCDCPGLVFPRFTSSKADMVVAGVLPIDRLTDVVTPVGVVAARCNRAYLESVYSIKLPRPQIHEGDRPLTGHELLRALAASRGWTSNSGLPDETKSGRTILKDTVDGKVLCCHYPPGKEQVQSRYYCPNPLPVRASSSRSAPSQQIVSQIVSVEEGLDVLGLDALGMDEEAVRHTHGIKMSPGAAFTAKLVDKGKQVRPEHKFHKKAARTKGNRGEIRGTGGAGGGLVTGKRGGLRPQSEQPTEYAMLSEI</sequence>
<evidence type="ECO:0000256" key="5">
    <source>
        <dbReference type="ARBA" id="ARBA00023134"/>
    </source>
</evidence>
<dbReference type="InterPro" id="IPR027417">
    <property type="entry name" value="P-loop_NTPase"/>
</dbReference>
<evidence type="ECO:0000313" key="9">
    <source>
        <dbReference type="Proteomes" id="UP001190700"/>
    </source>
</evidence>
<feature type="compositionally biased region" description="Acidic residues" evidence="6">
    <location>
        <begin position="247"/>
        <end position="257"/>
    </location>
</feature>
<evidence type="ECO:0000256" key="4">
    <source>
        <dbReference type="ARBA" id="ARBA00022801"/>
    </source>
</evidence>
<dbReference type="PANTHER" id="PTHR45709:SF2">
    <property type="entry name" value="LARGE SUBUNIT GTPASE 1 HOMOLOG"/>
    <property type="match status" value="1"/>
</dbReference>
<organism evidence="8 9">
    <name type="scientific">Cymbomonas tetramitiformis</name>
    <dbReference type="NCBI Taxonomy" id="36881"/>
    <lineage>
        <taxon>Eukaryota</taxon>
        <taxon>Viridiplantae</taxon>
        <taxon>Chlorophyta</taxon>
        <taxon>Pyramimonadophyceae</taxon>
        <taxon>Pyramimonadales</taxon>
        <taxon>Pyramimonadaceae</taxon>
        <taxon>Cymbomonas</taxon>
    </lineage>
</organism>
<keyword evidence="4" id="KW-0378">Hydrolase</keyword>
<feature type="compositionally biased region" description="Basic residues" evidence="6">
    <location>
        <begin position="567"/>
        <end position="578"/>
    </location>
</feature>
<comment type="subcellular location">
    <subcellularLocation>
        <location evidence="1">Cytoplasm</location>
    </subcellularLocation>
</comment>
<dbReference type="EMBL" id="LGRX02033499">
    <property type="protein sequence ID" value="KAK3240999.1"/>
    <property type="molecule type" value="Genomic_DNA"/>
</dbReference>
<dbReference type="GO" id="GO:0005829">
    <property type="term" value="C:cytosol"/>
    <property type="evidence" value="ECO:0007669"/>
    <property type="project" value="TreeGrafter"/>
</dbReference>
<dbReference type="Proteomes" id="UP001190700">
    <property type="component" value="Unassembled WGS sequence"/>
</dbReference>
<dbReference type="CDD" id="cd01857">
    <property type="entry name" value="HSR1_MMR1"/>
    <property type="match status" value="1"/>
</dbReference>
<gene>
    <name evidence="8" type="ORF">CYMTET_49200</name>
</gene>
<evidence type="ECO:0000256" key="2">
    <source>
        <dbReference type="ARBA" id="ARBA00022490"/>
    </source>
</evidence>
<protein>
    <recommendedName>
        <fullName evidence="7">CP-type G domain-containing protein</fullName>
    </recommendedName>
</protein>
<dbReference type="PROSITE" id="PS51721">
    <property type="entry name" value="G_CP"/>
    <property type="match status" value="1"/>
</dbReference>
<evidence type="ECO:0000259" key="7">
    <source>
        <dbReference type="PROSITE" id="PS51721"/>
    </source>
</evidence>
<dbReference type="InterPro" id="IPR030378">
    <property type="entry name" value="G_CP_dom"/>
</dbReference>
<keyword evidence="3" id="KW-0547">Nucleotide-binding</keyword>
<keyword evidence="9" id="KW-1185">Reference proteome</keyword>
<feature type="region of interest" description="Disordered" evidence="6">
    <location>
        <begin position="247"/>
        <end position="278"/>
    </location>
</feature>
<feature type="domain" description="CP-type G" evidence="7">
    <location>
        <begin position="162"/>
        <end position="376"/>
    </location>
</feature>
<dbReference type="GO" id="GO:0003924">
    <property type="term" value="F:GTPase activity"/>
    <property type="evidence" value="ECO:0007669"/>
    <property type="project" value="InterPro"/>
</dbReference>
<dbReference type="AlphaFoldDB" id="A0AAE0EUS5"/>
<proteinExistence type="predicted"/>
<reference evidence="8 9" key="1">
    <citation type="journal article" date="2015" name="Genome Biol. Evol.">
        <title>Comparative Genomics of a Bacterivorous Green Alga Reveals Evolutionary Causalities and Consequences of Phago-Mixotrophic Mode of Nutrition.</title>
        <authorList>
            <person name="Burns J.A."/>
            <person name="Paasch A."/>
            <person name="Narechania A."/>
            <person name="Kim E."/>
        </authorList>
    </citation>
    <scope>NUCLEOTIDE SEQUENCE [LARGE SCALE GENOMIC DNA]</scope>
    <source>
        <strain evidence="8 9">PLY_AMNH</strain>
    </source>
</reference>
<name>A0AAE0EUS5_9CHLO</name>
<feature type="compositionally biased region" description="Gly residues" evidence="6">
    <location>
        <begin position="584"/>
        <end position="598"/>
    </location>
</feature>
<dbReference type="SUPFAM" id="SSF52540">
    <property type="entry name" value="P-loop containing nucleoside triphosphate hydrolases"/>
    <property type="match status" value="1"/>
</dbReference>
<dbReference type="PANTHER" id="PTHR45709">
    <property type="entry name" value="LARGE SUBUNIT GTPASE 1 HOMOLOG-RELATED"/>
    <property type="match status" value="1"/>
</dbReference>
<comment type="caution">
    <text evidence="8">The sequence shown here is derived from an EMBL/GenBank/DDBJ whole genome shotgun (WGS) entry which is preliminary data.</text>
</comment>
<keyword evidence="5" id="KW-0342">GTP-binding</keyword>